<proteinExistence type="predicted"/>
<comment type="caution">
    <text evidence="1">The sequence shown here is derived from an EMBL/GenBank/DDBJ whole genome shotgun (WGS) entry which is preliminary data.</text>
</comment>
<keyword evidence="2" id="KW-1185">Reference proteome</keyword>
<dbReference type="AlphaFoldDB" id="A0ABD2N9F2"/>
<accession>A0ABD2N9F2</accession>
<sequence length="111" mass="13114">MTLRIPMIQTQKITIANRVNVESDEYSESEGEEDHQDPDKFKGEYTIKLWRGMLTKLHIFFQEKTERCGRRRPQRLRNPAPIMHSPQKLLHHPTFTTILYILSDPVPNSLQ</sequence>
<reference evidence="1 2" key="1">
    <citation type="journal article" date="2021" name="BMC Biol.">
        <title>Horizontally acquired antibacterial genes associated with adaptive radiation of ladybird beetles.</title>
        <authorList>
            <person name="Li H.S."/>
            <person name="Tang X.F."/>
            <person name="Huang Y.H."/>
            <person name="Xu Z.Y."/>
            <person name="Chen M.L."/>
            <person name="Du X.Y."/>
            <person name="Qiu B.Y."/>
            <person name="Chen P.T."/>
            <person name="Zhang W."/>
            <person name="Slipinski A."/>
            <person name="Escalona H.E."/>
            <person name="Waterhouse R.M."/>
            <person name="Zwick A."/>
            <person name="Pang H."/>
        </authorList>
    </citation>
    <scope>NUCLEOTIDE SEQUENCE [LARGE SCALE GENOMIC DNA]</scope>
    <source>
        <strain evidence="1">SYSU2018</strain>
    </source>
</reference>
<dbReference type="Proteomes" id="UP001516400">
    <property type="component" value="Unassembled WGS sequence"/>
</dbReference>
<evidence type="ECO:0000313" key="1">
    <source>
        <dbReference type="EMBL" id="KAL3275127.1"/>
    </source>
</evidence>
<name>A0ABD2N9F2_9CUCU</name>
<dbReference type="EMBL" id="JABFTP020000083">
    <property type="protein sequence ID" value="KAL3275127.1"/>
    <property type="molecule type" value="Genomic_DNA"/>
</dbReference>
<protein>
    <submittedName>
        <fullName evidence="1">Uncharacterized protein</fullName>
    </submittedName>
</protein>
<gene>
    <name evidence="1" type="ORF">HHI36_019898</name>
</gene>
<organism evidence="1 2">
    <name type="scientific">Cryptolaemus montrouzieri</name>
    <dbReference type="NCBI Taxonomy" id="559131"/>
    <lineage>
        <taxon>Eukaryota</taxon>
        <taxon>Metazoa</taxon>
        <taxon>Ecdysozoa</taxon>
        <taxon>Arthropoda</taxon>
        <taxon>Hexapoda</taxon>
        <taxon>Insecta</taxon>
        <taxon>Pterygota</taxon>
        <taxon>Neoptera</taxon>
        <taxon>Endopterygota</taxon>
        <taxon>Coleoptera</taxon>
        <taxon>Polyphaga</taxon>
        <taxon>Cucujiformia</taxon>
        <taxon>Coccinelloidea</taxon>
        <taxon>Coccinellidae</taxon>
        <taxon>Scymninae</taxon>
        <taxon>Scymnini</taxon>
        <taxon>Cryptolaemus</taxon>
    </lineage>
</organism>
<evidence type="ECO:0000313" key="2">
    <source>
        <dbReference type="Proteomes" id="UP001516400"/>
    </source>
</evidence>